<dbReference type="AlphaFoldDB" id="Q65SR9"/>
<evidence type="ECO:0000313" key="2">
    <source>
        <dbReference type="Proteomes" id="UP000000607"/>
    </source>
</evidence>
<dbReference type="KEGG" id="msu:MS1384"/>
<accession>Q65SR9</accession>
<organism evidence="1 2">
    <name type="scientific">Mannheimia succiniciproducens (strain KCTC 0769BP / MBEL55E)</name>
    <dbReference type="NCBI Taxonomy" id="221988"/>
    <lineage>
        <taxon>Bacteria</taxon>
        <taxon>Pseudomonadati</taxon>
        <taxon>Pseudomonadota</taxon>
        <taxon>Gammaproteobacteria</taxon>
        <taxon>Pasteurellales</taxon>
        <taxon>Pasteurellaceae</taxon>
        <taxon>Basfia</taxon>
    </lineage>
</organism>
<sequence>MNKVTEMFKSNPYFVQIKVFYDYQHRRAHRYRPLLQ</sequence>
<protein>
    <submittedName>
        <fullName evidence="1">Uncharacterized protein</fullName>
    </submittedName>
</protein>
<dbReference type="STRING" id="221988.MS1384"/>
<evidence type="ECO:0000313" key="1">
    <source>
        <dbReference type="EMBL" id="AAU37991.1"/>
    </source>
</evidence>
<keyword evidence="2" id="KW-1185">Reference proteome</keyword>
<name>Q65SR9_MANSM</name>
<reference evidence="1 2" key="1">
    <citation type="journal article" date="2004" name="Nat. Biotechnol.">
        <title>The genome sequence of the capnophilic rumen bacterium Mannheimia succiniciproducens.</title>
        <authorList>
            <person name="Hong S.H."/>
            <person name="Kim J.S."/>
            <person name="Lee S.Y."/>
            <person name="In Y.H."/>
            <person name="Choi S.S."/>
            <person name="Rih J.-K."/>
            <person name="Kim C.H."/>
            <person name="Jeong H."/>
            <person name="Hur C.G."/>
            <person name="Kim J.J."/>
        </authorList>
    </citation>
    <scope>NUCLEOTIDE SEQUENCE [LARGE SCALE GENOMIC DNA]</scope>
    <source>
        <strain evidence="2">KCTC 0769BP / MBEL55E</strain>
    </source>
</reference>
<dbReference type="EMBL" id="AE016827">
    <property type="protein sequence ID" value="AAU37991.1"/>
    <property type="molecule type" value="Genomic_DNA"/>
</dbReference>
<dbReference type="Proteomes" id="UP000000607">
    <property type="component" value="Chromosome"/>
</dbReference>
<proteinExistence type="predicted"/>
<dbReference type="HOGENOM" id="CLU_3356965_0_0_6"/>
<gene>
    <name evidence="1" type="ordered locus">MS1384</name>
</gene>